<reference evidence="5" key="2">
    <citation type="journal article" date="2022" name="Proc. Natl. Acad. Sci. U.S.A.">
        <title>Diploid-dominant life cycles characterize the early evolution of Fungi.</title>
        <authorList>
            <person name="Amses K.R."/>
            <person name="Simmons D.R."/>
            <person name="Longcore J.E."/>
            <person name="Mondo S.J."/>
            <person name="Seto K."/>
            <person name="Jeronimo G.H."/>
            <person name="Bonds A.E."/>
            <person name="Quandt C.A."/>
            <person name="Davis W.J."/>
            <person name="Chang Y."/>
            <person name="Federici B.A."/>
            <person name="Kuo A."/>
            <person name="LaButti K."/>
            <person name="Pangilinan J."/>
            <person name="Andreopoulos W."/>
            <person name="Tritt A."/>
            <person name="Riley R."/>
            <person name="Hundley H."/>
            <person name="Johnson J."/>
            <person name="Lipzen A."/>
            <person name="Barry K."/>
            <person name="Lang B.F."/>
            <person name="Cuomo C.A."/>
            <person name="Buchler N.E."/>
            <person name="Grigoriev I.V."/>
            <person name="Spatafora J.W."/>
            <person name="Stajich J.E."/>
            <person name="James T.Y."/>
        </authorList>
    </citation>
    <scope>NUCLEOTIDE SEQUENCE</scope>
    <source>
        <strain evidence="5">AG</strain>
    </source>
</reference>
<feature type="compositionally biased region" description="Basic residues" evidence="2">
    <location>
        <begin position="1"/>
        <end position="11"/>
    </location>
</feature>
<evidence type="ECO:0000259" key="4">
    <source>
        <dbReference type="PROSITE" id="PS50222"/>
    </source>
</evidence>
<evidence type="ECO:0000313" key="6">
    <source>
        <dbReference type="Proteomes" id="UP001206595"/>
    </source>
</evidence>
<dbReference type="PROSITE" id="PS50222">
    <property type="entry name" value="EF_HAND_2"/>
    <property type="match status" value="1"/>
</dbReference>
<gene>
    <name evidence="5" type="ORF">K450DRAFT_243390</name>
</gene>
<organism evidence="5 6">
    <name type="scientific">Umbelopsis ramanniana AG</name>
    <dbReference type="NCBI Taxonomy" id="1314678"/>
    <lineage>
        <taxon>Eukaryota</taxon>
        <taxon>Fungi</taxon>
        <taxon>Fungi incertae sedis</taxon>
        <taxon>Mucoromycota</taxon>
        <taxon>Mucoromycotina</taxon>
        <taxon>Umbelopsidomycetes</taxon>
        <taxon>Umbelopsidales</taxon>
        <taxon>Umbelopsidaceae</taxon>
        <taxon>Umbelopsis</taxon>
    </lineage>
</organism>
<accession>A0AAD5HEQ3</accession>
<feature type="domain" description="EF-hand" evidence="4">
    <location>
        <begin position="450"/>
        <end position="485"/>
    </location>
</feature>
<feature type="transmembrane region" description="Helical" evidence="3">
    <location>
        <begin position="505"/>
        <end position="525"/>
    </location>
</feature>
<dbReference type="PROSITE" id="PS00018">
    <property type="entry name" value="EF_HAND_1"/>
    <property type="match status" value="1"/>
</dbReference>
<comment type="caution">
    <text evidence="5">The sequence shown here is derived from an EMBL/GenBank/DDBJ whole genome shotgun (WGS) entry which is preliminary data.</text>
</comment>
<dbReference type="GO" id="GO:0016020">
    <property type="term" value="C:membrane"/>
    <property type="evidence" value="ECO:0007669"/>
    <property type="project" value="InterPro"/>
</dbReference>
<protein>
    <recommendedName>
        <fullName evidence="4">EF-hand domain-containing protein</fullName>
    </recommendedName>
</protein>
<feature type="region of interest" description="Disordered" evidence="2">
    <location>
        <begin position="324"/>
        <end position="348"/>
    </location>
</feature>
<feature type="region of interest" description="Disordered" evidence="2">
    <location>
        <begin position="1"/>
        <end position="32"/>
    </location>
</feature>
<dbReference type="InterPro" id="IPR058650">
    <property type="entry name" value="Msy1/2-like"/>
</dbReference>
<dbReference type="GO" id="GO:0005262">
    <property type="term" value="F:calcium channel activity"/>
    <property type="evidence" value="ECO:0007669"/>
    <property type="project" value="TreeGrafter"/>
</dbReference>
<dbReference type="GeneID" id="75914757"/>
<keyword evidence="3" id="KW-0812">Transmembrane</keyword>
<feature type="region of interest" description="Disordered" evidence="2">
    <location>
        <begin position="46"/>
        <end position="73"/>
    </location>
</feature>
<dbReference type="Gene3D" id="1.10.238.10">
    <property type="entry name" value="EF-hand"/>
    <property type="match status" value="1"/>
</dbReference>
<feature type="transmembrane region" description="Helical" evidence="3">
    <location>
        <begin position="236"/>
        <end position="257"/>
    </location>
</feature>
<dbReference type="EMBL" id="MU620922">
    <property type="protein sequence ID" value="KAI8579228.1"/>
    <property type="molecule type" value="Genomic_DNA"/>
</dbReference>
<dbReference type="PANTHER" id="PTHR31323">
    <property type="entry name" value="MECHANOSENSITIVE ION CHANNEL PROTEIN MSY2"/>
    <property type="match status" value="1"/>
</dbReference>
<keyword evidence="6" id="KW-1185">Reference proteome</keyword>
<dbReference type="PANTHER" id="PTHR31323:SF1">
    <property type="entry name" value="MECHANOSENSITIVE ION CHANNEL PROTEIN"/>
    <property type="match status" value="1"/>
</dbReference>
<feature type="region of interest" description="Disordered" evidence="2">
    <location>
        <begin position="94"/>
        <end position="116"/>
    </location>
</feature>
<dbReference type="Proteomes" id="UP001206595">
    <property type="component" value="Unassembled WGS sequence"/>
</dbReference>
<feature type="transmembrane region" description="Helical" evidence="3">
    <location>
        <begin position="269"/>
        <end position="286"/>
    </location>
</feature>
<feature type="compositionally biased region" description="Polar residues" evidence="2">
    <location>
        <begin position="329"/>
        <end position="342"/>
    </location>
</feature>
<feature type="transmembrane region" description="Helical" evidence="3">
    <location>
        <begin position="139"/>
        <end position="163"/>
    </location>
</feature>
<feature type="region of interest" description="Disordered" evidence="2">
    <location>
        <begin position="731"/>
        <end position="758"/>
    </location>
</feature>
<dbReference type="SUPFAM" id="SSF47473">
    <property type="entry name" value="EF-hand"/>
    <property type="match status" value="1"/>
</dbReference>
<dbReference type="InterPro" id="IPR010920">
    <property type="entry name" value="LSM_dom_sf"/>
</dbReference>
<evidence type="ECO:0000313" key="5">
    <source>
        <dbReference type="EMBL" id="KAI8579228.1"/>
    </source>
</evidence>
<evidence type="ECO:0000256" key="2">
    <source>
        <dbReference type="SAM" id="MobiDB-lite"/>
    </source>
</evidence>
<dbReference type="GO" id="GO:0005509">
    <property type="term" value="F:calcium ion binding"/>
    <property type="evidence" value="ECO:0007669"/>
    <property type="project" value="InterPro"/>
</dbReference>
<dbReference type="AlphaFoldDB" id="A0AAD5HEQ3"/>
<reference evidence="5" key="1">
    <citation type="submission" date="2021-06" db="EMBL/GenBank/DDBJ databases">
        <authorList>
            <consortium name="DOE Joint Genome Institute"/>
            <person name="Mondo S.J."/>
            <person name="Amses K.R."/>
            <person name="Simmons D.R."/>
            <person name="Longcore J.E."/>
            <person name="Seto K."/>
            <person name="Alves G.H."/>
            <person name="Bonds A.E."/>
            <person name="Quandt C.A."/>
            <person name="Davis W.J."/>
            <person name="Chang Y."/>
            <person name="Letcher P.M."/>
            <person name="Powell M.J."/>
            <person name="Kuo A."/>
            <person name="Labutti K."/>
            <person name="Pangilinan J."/>
            <person name="Andreopoulos W."/>
            <person name="Tritt A."/>
            <person name="Riley R."/>
            <person name="Hundley H."/>
            <person name="Johnson J."/>
            <person name="Lipzen A."/>
            <person name="Barry K."/>
            <person name="Berbee M.L."/>
            <person name="Buchler N.E."/>
            <person name="Grigoriev I.V."/>
            <person name="Spatafora J.W."/>
            <person name="Stajich J.E."/>
            <person name="James T.Y."/>
        </authorList>
    </citation>
    <scope>NUCLEOTIDE SEQUENCE</scope>
    <source>
        <strain evidence="5">AG</strain>
    </source>
</reference>
<dbReference type="InterPro" id="IPR006685">
    <property type="entry name" value="MscS_channel_2nd"/>
</dbReference>
<dbReference type="RefSeq" id="XP_051444232.1">
    <property type="nucleotide sequence ID" value="XM_051589412.1"/>
</dbReference>
<evidence type="ECO:0000256" key="3">
    <source>
        <dbReference type="SAM" id="Phobius"/>
    </source>
</evidence>
<dbReference type="InterPro" id="IPR018247">
    <property type="entry name" value="EF_Hand_1_Ca_BS"/>
</dbReference>
<dbReference type="Pfam" id="PF25886">
    <property type="entry name" value="Msy1"/>
    <property type="match status" value="1"/>
</dbReference>
<dbReference type="SUPFAM" id="SSF50182">
    <property type="entry name" value="Sm-like ribonucleoproteins"/>
    <property type="match status" value="1"/>
</dbReference>
<sequence>MTTYFRNRKIKNRTDPGPKPEDPYFSIPMDSYNSSQYEIPERVSTTRAEVEEKNEGDLGMVRSKTAPEQLNTISEKAEPEPVLEEVADGVLSSDSEFDWNADPNEAEKPKRRRTTREKIKSVMQRPCCWHYLSPFSKRFLIGFVGSCLFVGVAMLAHFLLPYPSAEEEATPTFLNIRNNVQCWMYWSAIMWIIGWFTTIFVEALPSVVSMWVKVFMGRRSEMVKSQLEYYMSMKKYLKILLVAAWNWGCWAFLLQVPFQSVQKQAYTDVIWKVFASIFFLTVFLFIQKGIVQIIAIKFHKVAYNDRLKENRYALKILDRLSKAERRSRTNTNTPNSASQSGMRNRRPAYSRYSSYDQGNLTDDAHNYSYSDHDTPNKRSSASTPVVFSQLQKKLQNIVLTDTPDARSRIQDSKVDINSEDFAKKVARKLFTSLGPNKKRLTLIDFEPYFATVEEAEKAFAVFDKDGNHDLSRREMRDTVLSIYKERKALAQSVRDTSQALGKVDAMLLMVSSIATIFTTLTIFSVDVWKSLVPFGSALVALAFVFGNTAKNTFESILFLFVTHPYDAGDYVVIDTQTLLVANMGIMSTTFVRTDGQEINAPTTVLMTKFINNIRRSGNMGESIYIDVHFNTPTEKIHELSTRLQEFLTVNSRDFQPGFNIKINEIVQLNTLNLLLYIEHKGNWQDGGKRWERRTRFMYALKDALQDLDIKYSLPTQNITTSPHTETILAETPQSFSSDLPRPRHRQRTAETSFPGIDG</sequence>
<name>A0AAD5HEQ3_UMBRA</name>
<proteinExistence type="predicted"/>
<dbReference type="GO" id="GO:0006874">
    <property type="term" value="P:intracellular calcium ion homeostasis"/>
    <property type="evidence" value="ECO:0007669"/>
    <property type="project" value="TreeGrafter"/>
</dbReference>
<keyword evidence="1" id="KW-0106">Calcium</keyword>
<feature type="transmembrane region" description="Helical" evidence="3">
    <location>
        <begin position="183"/>
        <end position="215"/>
    </location>
</feature>
<feature type="compositionally biased region" description="Basic and acidic residues" evidence="2">
    <location>
        <begin position="12"/>
        <end position="22"/>
    </location>
</feature>
<dbReference type="Pfam" id="PF00924">
    <property type="entry name" value="MS_channel_2nd"/>
    <property type="match status" value="1"/>
</dbReference>
<keyword evidence="3" id="KW-1133">Transmembrane helix</keyword>
<keyword evidence="3" id="KW-0472">Membrane</keyword>
<dbReference type="InterPro" id="IPR011992">
    <property type="entry name" value="EF-hand-dom_pair"/>
</dbReference>
<dbReference type="InterPro" id="IPR002048">
    <property type="entry name" value="EF_hand_dom"/>
</dbReference>
<evidence type="ECO:0000256" key="1">
    <source>
        <dbReference type="ARBA" id="ARBA00022837"/>
    </source>
</evidence>